<dbReference type="PANTHER" id="PTHR47099">
    <property type="entry name" value="METHYLCOBAMIDE:COM METHYLTRANSFERASE MTBA"/>
    <property type="match status" value="1"/>
</dbReference>
<keyword evidence="2" id="KW-0808">Transferase</keyword>
<dbReference type="EMBL" id="CP019791">
    <property type="protein sequence ID" value="AQT68753.1"/>
    <property type="molecule type" value="Genomic_DNA"/>
</dbReference>
<dbReference type="InterPro" id="IPR000257">
    <property type="entry name" value="Uroporphyrinogen_deCOase"/>
</dbReference>
<keyword evidence="2" id="KW-0489">Methyltransferase</keyword>
<dbReference type="InterPro" id="IPR052024">
    <property type="entry name" value="Methanogen_methyltrans"/>
</dbReference>
<dbReference type="SUPFAM" id="SSF51726">
    <property type="entry name" value="UROD/MetE-like"/>
    <property type="match status" value="1"/>
</dbReference>
<evidence type="ECO:0000259" key="1">
    <source>
        <dbReference type="Pfam" id="PF01208"/>
    </source>
</evidence>
<dbReference type="GO" id="GO:0006779">
    <property type="term" value="P:porphyrin-containing compound biosynthetic process"/>
    <property type="evidence" value="ECO:0007669"/>
    <property type="project" value="InterPro"/>
</dbReference>
<dbReference type="GO" id="GO:0008168">
    <property type="term" value="F:methyltransferase activity"/>
    <property type="evidence" value="ECO:0007669"/>
    <property type="project" value="UniProtKB-KW"/>
</dbReference>
<feature type="domain" description="Uroporphyrinogen decarboxylase (URO-D)" evidence="1">
    <location>
        <begin position="176"/>
        <end position="393"/>
    </location>
</feature>
<sequence>MDMEKVYQERLKRYTTALKNEKPDMVPIRPLVAEFTAKYTGFTCQELSQDCNKAFEAACICAKDFDWDAVCPNMVYVWAGITQANGSKYYAMPGVEISADTAFQYREPSEDDAFMKPDEYDELIADPTGFLANVWLPRTSTDVAAPGQPTSFRNNMAFLRGGMAMLNYFSSFGPQCERLRKECGTVPAIAGMLKAPLDIIGDKLRGYIGLTMDLMERPEKVKKACEALIPHLAYNAIASAGSATNFPVGFWMHRGCTPFVTQEQFDNIYWPTLKPVIEAIWESGHQTMFYAEGNWDNHLEAFTELPDRSIVYHVDQGDIFKAHKVLGDKFCISGGIPNALLSYGTPDEVRQRCKEVIDGVAKDGGYIMDASAIMQNDTNVENIKAMTEFTREYGVY</sequence>
<evidence type="ECO:0000313" key="2">
    <source>
        <dbReference type="EMBL" id="AQT68753.1"/>
    </source>
</evidence>
<keyword evidence="3" id="KW-1185">Reference proteome</keyword>
<name>A0A1U9NLD9_9BACT</name>
<reference evidence="3" key="1">
    <citation type="submission" date="2017-02" db="EMBL/GenBank/DDBJ databases">
        <title>Comparative genomics and description of representatives of a novel lineage of planctomycetes thriving in anoxic sediments.</title>
        <authorList>
            <person name="Spring S."/>
            <person name="Bunk B."/>
            <person name="Sproer C."/>
        </authorList>
    </citation>
    <scope>NUCLEOTIDE SEQUENCE [LARGE SCALE GENOMIC DNA]</scope>
    <source>
        <strain evidence="3">ST-NAGAB-D1</strain>
    </source>
</reference>
<dbReference type="OrthoDB" id="1674563at2"/>
<gene>
    <name evidence="2" type="ORF">STSP2_01925</name>
</gene>
<dbReference type="GO" id="GO:0004853">
    <property type="term" value="F:uroporphyrinogen decarboxylase activity"/>
    <property type="evidence" value="ECO:0007669"/>
    <property type="project" value="InterPro"/>
</dbReference>
<dbReference type="RefSeq" id="WP_146662031.1">
    <property type="nucleotide sequence ID" value="NZ_CP019791.1"/>
</dbReference>
<dbReference type="InterPro" id="IPR038071">
    <property type="entry name" value="UROD/MetE-like_sf"/>
</dbReference>
<dbReference type="PANTHER" id="PTHR47099:SF1">
    <property type="entry name" value="METHYLCOBAMIDE:COM METHYLTRANSFERASE MTBA"/>
    <property type="match status" value="1"/>
</dbReference>
<accession>A0A1U9NLD9</accession>
<organism evidence="2 3">
    <name type="scientific">Anaerohalosphaera lusitana</name>
    <dbReference type="NCBI Taxonomy" id="1936003"/>
    <lineage>
        <taxon>Bacteria</taxon>
        <taxon>Pseudomonadati</taxon>
        <taxon>Planctomycetota</taxon>
        <taxon>Phycisphaerae</taxon>
        <taxon>Sedimentisphaerales</taxon>
        <taxon>Anaerohalosphaeraceae</taxon>
        <taxon>Anaerohalosphaera</taxon>
    </lineage>
</organism>
<proteinExistence type="predicted"/>
<dbReference type="GO" id="GO:0032259">
    <property type="term" value="P:methylation"/>
    <property type="evidence" value="ECO:0007669"/>
    <property type="project" value="UniProtKB-KW"/>
</dbReference>
<dbReference type="STRING" id="1936003.STSP2_01925"/>
<dbReference type="Proteomes" id="UP000189674">
    <property type="component" value="Chromosome"/>
</dbReference>
<dbReference type="Gene3D" id="3.20.20.210">
    <property type="match status" value="1"/>
</dbReference>
<evidence type="ECO:0000313" key="3">
    <source>
        <dbReference type="Proteomes" id="UP000189674"/>
    </source>
</evidence>
<dbReference type="Pfam" id="PF01208">
    <property type="entry name" value="URO-D"/>
    <property type="match status" value="1"/>
</dbReference>
<dbReference type="AlphaFoldDB" id="A0A1U9NLD9"/>
<protein>
    <submittedName>
        <fullName evidence="2">Methylcobalamin:coenzyme M methyltransferase</fullName>
    </submittedName>
</protein>
<dbReference type="KEGG" id="alus:STSP2_01925"/>